<keyword evidence="12" id="KW-0843">Virulence</keyword>
<dbReference type="InterPro" id="IPR032675">
    <property type="entry name" value="LRR_dom_sf"/>
</dbReference>
<comment type="PTM">
    <text evidence="14">Ubiquitinated in the presence of host E1 ubiquitin-activating enzyme, E2 ubiquitin-conjugating enzyme and ubiquitin.</text>
</comment>
<keyword evidence="13 14" id="KW-1035">Host cytoplasm</keyword>
<dbReference type="PANTHER" id="PTHR47114">
    <property type="match status" value="1"/>
</dbReference>
<sequence length="1508" mass="167073">MNVTPESPDVTHVTDQFVSEIMPEWLKRASVEQVRTLRELAAALRTSQEQLQAALEPLKPLDEYATVALESAIADKLSLSVDLRHVQWREERRRLRLVQGELKDFTSYFVRVPALQQLMQNFKQNESFFSATALVHPADEASGETERVVSSAIDEIVQICRTVDVGAGYRAHLDTVLDAAFIADLADDRCRQLALEVEIAALKGQLEAPELEMLRRVVAGTPITHERSLRVLSGALKLLGSPLDGALAFVMRGSWQGGSSGAVASSDPVMGVVLYIPDDGLQPLRCFADLSAANRYLAENMAKPQFCEAMVRRVAIKDRAAFLTTLASRLKDPEPDLQTAVQAADKDLFTTLARAHVQRVKDDAAEIAVPTAQVDRKAAHERIEALQSAGLALLNLAALFVPVLGALLLADLVRQTLSQMCEGVADWSQGHRHEALEHILGVAETVAVSAALVGGSTLVARSFVRSDFVDELQPVVNAQDQQRLCSASLEPYRTGVSDPGATLGTDGLLHEDGKHFWQHEGQRYQVRPMSGRSAWQLVHPERAEAWAPELEHNGEQAWLLSHERPQEWQGAKVLLGRLWPAAQALEEERISQILRVADVDEDALRGLLVERRPLPVALRDTLQRFAVDARIEALFEQLDRAVEAGIDRELFDWCVARESLADHSWADQVTHLQDEKPVLAEAMLTHFSAVATAPDDLLWLVRRDFPGLPDAYAVHLLEHASAAQRLRMHSESRIPLALGQQARQLLQEAKLVRIRESFYLSSSYREEAVEVAFSLLRRHANWPQAVNLELRDDPYGGRLLARLYPDQPGSSPASVMVHKEGRFALYDNQGTPLEQQPLDPAGLAEVLIAVLPDSNRPALGWQGDAAASHIREDLRKWLPSNRAGLLRDAGLRDAGALPSPLRRLPDGRIGYLLSGRGQGFGALLHLRDRIRALYPGFTSAEVDGYARALMARPGSAFANLLIQEQQYRRLDIALEAWIADTSVVSTLMARRRCARELRRCWRMNGEEELSSLGHVVGMRMSMIGTPVGTLPELPVDTDFSHITSLTLVGLGLDSVPAPFMRVFPRLRVLDLSNNALTTWPPLLARRARLTTLRLARNQIRVGAADVSILHALIALHDLDLSYNPLGAISLEFRRLSQLRTVNLRSTGLLTVPSGLEWCGFIESADLRDNSISSIPQVWLSAPAPMRRSLRLLGNPLPLAVTAQLRAPDAAELAIPSTVPTPDEAVRLWLVGLDEADTESRSALWSALRAEPGSEQFMEMMAELTATSDYRLARPQLAARMWGLMEQARNDSELREELFSLAGSPRTCVDSVISCFSVLEVRALVAKALLDTSGEQAETAQLRLARRLFRLERVERIAREAMTAMHVQGVTVDEIEVSLAFRTGLASELDLPGQPSSMQFGAISGVTKAQLAAAAASVRKAEQTDALVQYISERDFWVQYLEKRYADRYTSTEKPFWERLGALDEERETLTDEQYVTRANQLAQERKQARHDLALSLTRQALKDDPASN</sequence>
<dbReference type="Gene3D" id="1.20.1270.130">
    <property type="entry name" value="Shigella T3SS effector IpaH domain"/>
    <property type="match status" value="1"/>
</dbReference>
<protein>
    <recommendedName>
        <fullName evidence="5">RING-type E3 ubiquitin transferase</fullName>
        <ecNumber evidence="5">2.3.2.27</ecNumber>
    </recommendedName>
</protein>
<dbReference type="InterPro" id="IPR046673">
    <property type="entry name" value="ToxA_N"/>
</dbReference>
<accession>A0ABU8QPX1</accession>
<name>A0ABU8QPX1_9PSED</name>
<evidence type="ECO:0000259" key="15">
    <source>
        <dbReference type="PROSITE" id="PS52053"/>
    </source>
</evidence>
<evidence type="ECO:0000256" key="10">
    <source>
        <dbReference type="ARBA" id="ARBA00022786"/>
    </source>
</evidence>
<feature type="active site" description="Glycyl thioester intermediate" evidence="14">
    <location>
        <position position="1307"/>
    </location>
</feature>
<keyword evidence="10 14" id="KW-0833">Ubl conjugation pathway</keyword>
<dbReference type="PROSITE" id="PS51450">
    <property type="entry name" value="LRR"/>
    <property type="match status" value="1"/>
</dbReference>
<dbReference type="Proteomes" id="UP001380290">
    <property type="component" value="Unassembled WGS sequence"/>
</dbReference>
<organism evidence="16 17">
    <name type="scientific">Pseudomonas farsensis</name>
    <dbReference type="NCBI Taxonomy" id="2745492"/>
    <lineage>
        <taxon>Bacteria</taxon>
        <taxon>Pseudomonadati</taxon>
        <taxon>Pseudomonadota</taxon>
        <taxon>Gammaproteobacteria</taxon>
        <taxon>Pseudomonadales</taxon>
        <taxon>Pseudomonadaceae</taxon>
        <taxon>Pseudomonas</taxon>
    </lineage>
</organism>
<keyword evidence="6 14" id="KW-0964">Secreted</keyword>
<gene>
    <name evidence="16" type="ORF">V7S98_05515</name>
</gene>
<dbReference type="EMBL" id="JBBHLC010000008">
    <property type="protein sequence ID" value="MEJ5862680.1"/>
    <property type="molecule type" value="Genomic_DNA"/>
</dbReference>
<dbReference type="InterPro" id="IPR029487">
    <property type="entry name" value="NEL_dom"/>
</dbReference>
<evidence type="ECO:0000313" key="17">
    <source>
        <dbReference type="Proteomes" id="UP001380290"/>
    </source>
</evidence>
<comment type="similarity">
    <text evidence="4 14">Belongs to the LRR-containing bacterial E3 ligase family.</text>
</comment>
<keyword evidence="8 14" id="KW-0808">Transferase</keyword>
<evidence type="ECO:0000256" key="2">
    <source>
        <dbReference type="ARBA" id="ARBA00004192"/>
    </source>
</evidence>
<dbReference type="PROSITE" id="PS52053">
    <property type="entry name" value="NEL"/>
    <property type="match status" value="1"/>
</dbReference>
<proteinExistence type="inferred from homology"/>
<comment type="subcellular location">
    <subcellularLocation>
        <location evidence="2">Host cytoplasm</location>
    </subcellularLocation>
    <subcellularLocation>
        <location evidence="3">Secreted</location>
    </subcellularLocation>
</comment>
<dbReference type="InterPro" id="IPR051071">
    <property type="entry name" value="LRR-bact_E3_ubiq_ligases"/>
</dbReference>
<feature type="domain" description="NEL" evidence="15">
    <location>
        <begin position="1220"/>
        <end position="1508"/>
    </location>
</feature>
<dbReference type="PANTHER" id="PTHR47114:SF2">
    <property type="entry name" value="OLIGODENDROCYTE-MYELIN GLYCOPROTEIN"/>
    <property type="match status" value="1"/>
</dbReference>
<keyword evidence="9" id="KW-0677">Repeat</keyword>
<dbReference type="InterPro" id="IPR003591">
    <property type="entry name" value="Leu-rich_rpt_typical-subtyp"/>
</dbReference>
<dbReference type="InterPro" id="IPR001611">
    <property type="entry name" value="Leu-rich_rpt"/>
</dbReference>
<dbReference type="Pfam" id="PF20178">
    <property type="entry name" value="ToxA_N"/>
    <property type="match status" value="1"/>
</dbReference>
<dbReference type="EC" id="2.3.2.27" evidence="5"/>
<dbReference type="Pfam" id="PF00560">
    <property type="entry name" value="LRR_1"/>
    <property type="match status" value="1"/>
</dbReference>
<evidence type="ECO:0000256" key="9">
    <source>
        <dbReference type="ARBA" id="ARBA00022737"/>
    </source>
</evidence>
<evidence type="ECO:0000256" key="14">
    <source>
        <dbReference type="PROSITE-ProRule" id="PRU01398"/>
    </source>
</evidence>
<evidence type="ECO:0000256" key="7">
    <source>
        <dbReference type="ARBA" id="ARBA00022614"/>
    </source>
</evidence>
<keyword evidence="11 14" id="KW-0832">Ubl conjugation</keyword>
<dbReference type="Gene3D" id="1.20.58.360">
    <property type="entry name" value="Shigella T3SS effector IpaH defines"/>
    <property type="match status" value="1"/>
</dbReference>
<evidence type="ECO:0000256" key="1">
    <source>
        <dbReference type="ARBA" id="ARBA00000900"/>
    </source>
</evidence>
<dbReference type="SUPFAM" id="SSF52058">
    <property type="entry name" value="L domain-like"/>
    <property type="match status" value="1"/>
</dbReference>
<evidence type="ECO:0000256" key="12">
    <source>
        <dbReference type="ARBA" id="ARBA00023026"/>
    </source>
</evidence>
<keyword evidence="7" id="KW-0433">Leucine-rich repeat</keyword>
<comment type="caution">
    <text evidence="16">The sequence shown here is derived from an EMBL/GenBank/DDBJ whole genome shotgun (WGS) entry which is preliminary data.</text>
</comment>
<evidence type="ECO:0000256" key="5">
    <source>
        <dbReference type="ARBA" id="ARBA00012483"/>
    </source>
</evidence>
<evidence type="ECO:0000256" key="8">
    <source>
        <dbReference type="ARBA" id="ARBA00022679"/>
    </source>
</evidence>
<evidence type="ECO:0000256" key="4">
    <source>
        <dbReference type="ARBA" id="ARBA00009868"/>
    </source>
</evidence>
<evidence type="ECO:0000256" key="13">
    <source>
        <dbReference type="ARBA" id="ARBA00023200"/>
    </source>
</evidence>
<comment type="catalytic activity">
    <reaction evidence="1">
        <text>S-ubiquitinyl-[E2 ubiquitin-conjugating enzyme]-L-cysteine + [acceptor protein]-L-lysine = [E2 ubiquitin-conjugating enzyme]-L-cysteine + N(6)-ubiquitinyl-[acceptor protein]-L-lysine.</text>
        <dbReference type="EC" id="2.3.2.27"/>
    </reaction>
</comment>
<evidence type="ECO:0000256" key="6">
    <source>
        <dbReference type="ARBA" id="ARBA00022525"/>
    </source>
</evidence>
<evidence type="ECO:0000256" key="3">
    <source>
        <dbReference type="ARBA" id="ARBA00004613"/>
    </source>
</evidence>
<dbReference type="Pfam" id="PF14496">
    <property type="entry name" value="NEL"/>
    <property type="match status" value="1"/>
</dbReference>
<reference evidence="16 17" key="1">
    <citation type="submission" date="2024-02" db="EMBL/GenBank/DDBJ databases">
        <title>Identification of pathogenicity and growth-promoting function of Pseudomonas putida variant.</title>
        <authorList>
            <person name="Sun J."/>
        </authorList>
    </citation>
    <scope>NUCLEOTIDE SEQUENCE [LARGE SCALE GENOMIC DNA]</scope>
    <source>
        <strain evidence="16 17">A03</strain>
    </source>
</reference>
<dbReference type="RefSeq" id="WP_339598529.1">
    <property type="nucleotide sequence ID" value="NZ_JBBHLC010000008.1"/>
</dbReference>
<evidence type="ECO:0000313" key="16">
    <source>
        <dbReference type="EMBL" id="MEJ5862680.1"/>
    </source>
</evidence>
<evidence type="ECO:0000256" key="11">
    <source>
        <dbReference type="ARBA" id="ARBA00022843"/>
    </source>
</evidence>
<dbReference type="Gene3D" id="3.80.10.10">
    <property type="entry name" value="Ribonuclease Inhibitor"/>
    <property type="match status" value="1"/>
</dbReference>
<dbReference type="SMART" id="SM00369">
    <property type="entry name" value="LRR_TYP"/>
    <property type="match status" value="3"/>
</dbReference>
<keyword evidence="17" id="KW-1185">Reference proteome</keyword>